<dbReference type="EMBL" id="JPOX01000070">
    <property type="protein sequence ID" value="KFX41111.1"/>
    <property type="molecule type" value="Genomic_DNA"/>
</dbReference>
<name>A0A093V2Y2_TALMA</name>
<dbReference type="AlphaFoldDB" id="A0A093V2Y2"/>
<evidence type="ECO:0000256" key="1">
    <source>
        <dbReference type="SAM" id="MobiDB-lite"/>
    </source>
</evidence>
<protein>
    <submittedName>
        <fullName evidence="2">Uncharacterized protein</fullName>
    </submittedName>
</protein>
<reference evidence="2" key="1">
    <citation type="journal article" date="2014" name="PLoS Genet.">
        <title>Signature Gene Expression Reveals Novel Clues to the Molecular Mechanisms of Dimorphic Transition in Penicillium marneffei.</title>
        <authorList>
            <person name="Yang E."/>
            <person name="Wang G."/>
            <person name="Cai J."/>
            <person name="Woo P.C."/>
            <person name="Lau S.K."/>
            <person name="Yuen K.-Y."/>
            <person name="Chow W.-N."/>
            <person name="Lin X."/>
        </authorList>
    </citation>
    <scope>NUCLEOTIDE SEQUENCE [LARGE SCALE GENOMIC DNA]</scope>
    <source>
        <strain evidence="2">PM1</strain>
    </source>
</reference>
<feature type="compositionally biased region" description="Low complexity" evidence="1">
    <location>
        <begin position="31"/>
        <end position="53"/>
    </location>
</feature>
<proteinExistence type="predicted"/>
<evidence type="ECO:0000313" key="2">
    <source>
        <dbReference type="EMBL" id="KFX41111.1"/>
    </source>
</evidence>
<dbReference type="HOGENOM" id="CLU_1230625_0_0_1"/>
<comment type="caution">
    <text evidence="2">The sequence shown here is derived from an EMBL/GenBank/DDBJ whole genome shotgun (WGS) entry which is preliminary data.</text>
</comment>
<feature type="region of interest" description="Disordered" evidence="1">
    <location>
        <begin position="31"/>
        <end position="67"/>
    </location>
</feature>
<organism evidence="2">
    <name type="scientific">Talaromyces marneffei PM1</name>
    <dbReference type="NCBI Taxonomy" id="1077442"/>
    <lineage>
        <taxon>Eukaryota</taxon>
        <taxon>Fungi</taxon>
        <taxon>Dikarya</taxon>
        <taxon>Ascomycota</taxon>
        <taxon>Pezizomycotina</taxon>
        <taxon>Eurotiomycetes</taxon>
        <taxon>Eurotiomycetidae</taxon>
        <taxon>Eurotiales</taxon>
        <taxon>Trichocomaceae</taxon>
        <taxon>Talaromyces</taxon>
        <taxon>Talaromyces sect. Talaromyces</taxon>
    </lineage>
</organism>
<sequence>MVMYIVPPTRPHRSLIGQPIIGMGSLSSYSTSYTPSSSSSPASGSSGSSNNSNRSRRTKSSNTYYSSTGLASSNASFSRYPPCPPAYENRRLRRRDAFGIGEAAALTTRMTPIATTTTTSSRRKLEMPIERIPALVRDGRRSRYGNYYHIDEELDDLYEGRYPYPRGEQERRDYRYSRRHGENRLRSFSEHARSSGRQELIDLMGYAYDDDEDISSWTRYCRTCR</sequence>
<gene>
    <name evidence="2" type="ORF">GQ26_0700010</name>
</gene>
<accession>A0A093V2Y2</accession>